<dbReference type="SUPFAM" id="SSF55174">
    <property type="entry name" value="Alpha-L RNA-binding motif"/>
    <property type="match status" value="1"/>
</dbReference>
<dbReference type="SMART" id="SM00363">
    <property type="entry name" value="S4"/>
    <property type="match status" value="1"/>
</dbReference>
<dbReference type="PROSITE" id="PS50889">
    <property type="entry name" value="S4"/>
    <property type="match status" value="1"/>
</dbReference>
<evidence type="ECO:0000259" key="6">
    <source>
        <dbReference type="SMART" id="SM00363"/>
    </source>
</evidence>
<proteinExistence type="inferred from homology"/>
<protein>
    <submittedName>
        <fullName evidence="7">RNA-binding S4 domain-containing protein</fullName>
    </submittedName>
</protein>
<dbReference type="GO" id="GO:0043023">
    <property type="term" value="F:ribosomal large subunit binding"/>
    <property type="evidence" value="ECO:0007669"/>
    <property type="project" value="InterPro"/>
</dbReference>
<reference evidence="7" key="1">
    <citation type="submission" date="2021-02" db="EMBL/GenBank/DDBJ databases">
        <title>Thiocyanate and organic carbon inputs drive convergent selection for specific autotrophic Afipia and Thiobacillus strains within complex microbiomes.</title>
        <authorList>
            <person name="Huddy R.J."/>
            <person name="Sachdeva R."/>
            <person name="Kadzinga F."/>
            <person name="Kantor R.S."/>
            <person name="Harrison S.T.L."/>
            <person name="Banfield J.F."/>
        </authorList>
    </citation>
    <scope>NUCLEOTIDE SEQUENCE</scope>
    <source>
        <strain evidence="7">SCN18_13_7_16_R3_B_64_19</strain>
    </source>
</reference>
<dbReference type="GO" id="GO:0003677">
    <property type="term" value="F:DNA binding"/>
    <property type="evidence" value="ECO:0007669"/>
    <property type="project" value="UniProtKB-KW"/>
</dbReference>
<dbReference type="RefSeq" id="WP_276728281.1">
    <property type="nucleotide sequence ID" value="NZ_JAFKMR010000012.1"/>
</dbReference>
<feature type="domain" description="RNA-binding S4" evidence="6">
    <location>
        <begin position="18"/>
        <end position="79"/>
    </location>
</feature>
<keyword evidence="3" id="KW-0238">DNA-binding</keyword>
<name>A0A8I1MW95_THIA3</name>
<dbReference type="GO" id="GO:0003727">
    <property type="term" value="F:single-stranded RNA binding"/>
    <property type="evidence" value="ECO:0007669"/>
    <property type="project" value="InterPro"/>
</dbReference>
<dbReference type="AlphaFoldDB" id="A0A8I1MW95"/>
<dbReference type="Proteomes" id="UP000664800">
    <property type="component" value="Unassembled WGS sequence"/>
</dbReference>
<evidence type="ECO:0000256" key="1">
    <source>
        <dbReference type="ARBA" id="ARBA00008396"/>
    </source>
</evidence>
<dbReference type="InterPro" id="IPR025708">
    <property type="entry name" value="HSP15"/>
</dbReference>
<dbReference type="Gene3D" id="3.10.290.10">
    <property type="entry name" value="RNA-binding S4 domain"/>
    <property type="match status" value="1"/>
</dbReference>
<dbReference type="Pfam" id="PF01479">
    <property type="entry name" value="S4"/>
    <property type="match status" value="1"/>
</dbReference>
<evidence type="ECO:0000256" key="4">
    <source>
        <dbReference type="PROSITE-ProRule" id="PRU00182"/>
    </source>
</evidence>
<feature type="region of interest" description="Disordered" evidence="5">
    <location>
        <begin position="105"/>
        <end position="142"/>
    </location>
</feature>
<dbReference type="GO" id="GO:0034605">
    <property type="term" value="P:cellular response to heat"/>
    <property type="evidence" value="ECO:0007669"/>
    <property type="project" value="InterPro"/>
</dbReference>
<keyword evidence="2 4" id="KW-0694">RNA-binding</keyword>
<dbReference type="InterPro" id="IPR036986">
    <property type="entry name" value="S4_RNA-bd_sf"/>
</dbReference>
<dbReference type="PIRSF" id="PIRSF016821">
    <property type="entry name" value="HSP15"/>
    <property type="match status" value="1"/>
</dbReference>
<comment type="similarity">
    <text evidence="1">Belongs to the HSP15 family.</text>
</comment>
<comment type="caution">
    <text evidence="7">The sequence shown here is derived from an EMBL/GenBank/DDBJ whole genome shotgun (WGS) entry which is preliminary data.</text>
</comment>
<evidence type="ECO:0000256" key="5">
    <source>
        <dbReference type="SAM" id="MobiDB-lite"/>
    </source>
</evidence>
<dbReference type="EMBL" id="JAFKMR010000012">
    <property type="protein sequence ID" value="MBN8743473.1"/>
    <property type="molecule type" value="Genomic_DNA"/>
</dbReference>
<evidence type="ECO:0000256" key="2">
    <source>
        <dbReference type="ARBA" id="ARBA00022884"/>
    </source>
</evidence>
<evidence type="ECO:0000256" key="3">
    <source>
        <dbReference type="ARBA" id="ARBA00023125"/>
    </source>
</evidence>
<evidence type="ECO:0000313" key="7">
    <source>
        <dbReference type="EMBL" id="MBN8743473.1"/>
    </source>
</evidence>
<organism evidence="7 8">
    <name type="scientific">Thiomonas arsenitoxydans (strain DSM 22701 / CIP 110005 / 3As)</name>
    <dbReference type="NCBI Taxonomy" id="426114"/>
    <lineage>
        <taxon>Bacteria</taxon>
        <taxon>Pseudomonadati</taxon>
        <taxon>Pseudomonadota</taxon>
        <taxon>Betaproteobacteria</taxon>
        <taxon>Burkholderiales</taxon>
        <taxon>Thiomonas</taxon>
    </lineage>
</organism>
<dbReference type="CDD" id="cd00165">
    <property type="entry name" value="S4"/>
    <property type="match status" value="1"/>
</dbReference>
<sequence>MSAKARSTPATSAAVASQRLDKWLWAARWCKTRALAASQCELGRVWVNGAPAKPAKEVRIGDVLVIQQERERREVEVLQVGLQRQSAPLAQALYRETEASRLQRERQAELRRLSPEPEAVRQGRPSKLDRRELQRMLDSHLD</sequence>
<dbReference type="InterPro" id="IPR002942">
    <property type="entry name" value="S4_RNA-bd"/>
</dbReference>
<accession>A0A8I1MW95</accession>
<gene>
    <name evidence="7" type="ORF">J0I24_04115</name>
</gene>
<evidence type="ECO:0000313" key="8">
    <source>
        <dbReference type="Proteomes" id="UP000664800"/>
    </source>
</evidence>